<dbReference type="SMART" id="SM00554">
    <property type="entry name" value="FAS1"/>
    <property type="match status" value="3"/>
</dbReference>
<dbReference type="InterPro" id="IPR036378">
    <property type="entry name" value="FAS1_dom_sf"/>
</dbReference>
<evidence type="ECO:0000313" key="4">
    <source>
        <dbReference type="EMBL" id="VUG18808.1"/>
    </source>
</evidence>
<dbReference type="Pfam" id="PF02469">
    <property type="entry name" value="Fasciclin"/>
    <property type="match status" value="3"/>
</dbReference>
<feature type="signal peptide" evidence="3">
    <location>
        <begin position="1"/>
        <end position="24"/>
    </location>
</feature>
<dbReference type="PANTHER" id="PTHR10900:SF77">
    <property type="entry name" value="FI19380P1"/>
    <property type="match status" value="1"/>
</dbReference>
<proteinExistence type="predicted"/>
<feature type="compositionally biased region" description="Polar residues" evidence="1">
    <location>
        <begin position="856"/>
        <end position="868"/>
    </location>
</feature>
<dbReference type="SUPFAM" id="SSF82153">
    <property type="entry name" value="FAS1 domain"/>
    <property type="match status" value="4"/>
</dbReference>
<keyword evidence="2" id="KW-0812">Transmembrane</keyword>
<evidence type="ECO:0000256" key="1">
    <source>
        <dbReference type="SAM" id="MobiDB-lite"/>
    </source>
</evidence>
<name>A0A7D9H282_DEKBR</name>
<evidence type="ECO:0000256" key="3">
    <source>
        <dbReference type="SAM" id="SignalP"/>
    </source>
</evidence>
<sequence length="887" mass="98184">MILPSLDTLLRLIALFLLVVPSLATDLLKSDEAAVVPTFTIMDVLSSNSSFSSFIRSLQHSDLIDYVNELENVTLLAPTNTAFRNLGISTLLLNESVLNRFIVDHPIRSKDVDGVRIFKTLNSHASPFLKNLHVPILFDKNIDGFYVENSLVGLPDLVAPASNSVVHGLDSLLIDKKMSFCDFFSRVDSSAPNVSISIFSKLLSVNKLCSSSKFTNVTLLIPSDKYLSELFTKTELNYLISSRGTDDRLNILSNFILKGMYGGNLGRNAVKAKNFLKQSISLSSHFKGSEIRVNNLTGSFTANFLLSDAIIHYFDSEVLKNPQIPTFTPRKFLEGINETDLVDEVDFRKLSYLIDDPALNQTIFIPKDLSSLQSDDSVRVLGQAKNNLLYQFVEGNVIFDHNKLLTSKFCSQTSLGHCQKIKASVRNRNSILFNDHYTVYPKRYSIANTYIYFVDDDYLIPPKLENAVTPVDRCAKTLQYLDSQGVLKSFKNNGGLGYTVFLPTSDAWSSLDLTLDFLKNHRDHLTDVLKGMVLNGLVYGDFEGNDSFQGLGGDNITLQRYSKDASFITLNGEYDLPFSFESEILFKDGVAFPINQVPFPNNLTISIEQLIETAHAKEFLSILKAVNLTGLISDPGYSFLVPSSATLKMSNITSLTRDPDFLRKFVLMHILPENSMKKIINCEPLIPTLLNNTHLKCHRIASGGLMLQISEGNDREVRILRQGLTTSNSGIFLLDKPLNPDWLDSHNGPSVHLRLPLVSVFIGIILGMIILASVVSFCFVFTLGSEKKNGAAFYEDDQGPENDQSEQNASQGQSGSTNANNGTSESTTLLQGTSQIGYGAAHSENGESRNSKSRNGDLNNGKVGSTSGFIERYSEHSKSRAINCPQN</sequence>
<feature type="compositionally biased region" description="Polar residues" evidence="1">
    <location>
        <begin position="805"/>
        <end position="836"/>
    </location>
</feature>
<feature type="transmembrane region" description="Helical" evidence="2">
    <location>
        <begin position="757"/>
        <end position="783"/>
    </location>
</feature>
<keyword evidence="2" id="KW-1133">Transmembrane helix</keyword>
<dbReference type="Proteomes" id="UP000478008">
    <property type="component" value="Unassembled WGS sequence"/>
</dbReference>
<reference evidence="4 5" key="1">
    <citation type="submission" date="2019-07" db="EMBL/GenBank/DDBJ databases">
        <authorList>
            <person name="Friedrich A."/>
            <person name="Schacherer J."/>
        </authorList>
    </citation>
    <scope>NUCLEOTIDE SEQUENCE [LARGE SCALE GENOMIC DNA]</scope>
</reference>
<keyword evidence="3" id="KW-0732">Signal</keyword>
<dbReference type="PROSITE" id="PS50213">
    <property type="entry name" value="FAS1"/>
    <property type="match status" value="2"/>
</dbReference>
<dbReference type="AlphaFoldDB" id="A0A7D9H282"/>
<dbReference type="InterPro" id="IPR000782">
    <property type="entry name" value="FAS1_domain"/>
</dbReference>
<dbReference type="Gene3D" id="2.30.180.10">
    <property type="entry name" value="FAS1 domain"/>
    <property type="match status" value="3"/>
</dbReference>
<dbReference type="InterPro" id="IPR050904">
    <property type="entry name" value="Adhesion/Biosynth-related"/>
</dbReference>
<evidence type="ECO:0000313" key="5">
    <source>
        <dbReference type="Proteomes" id="UP000478008"/>
    </source>
</evidence>
<gene>
    <name evidence="4" type="ORF">DEBR0S4_02872G</name>
</gene>
<accession>A0A7D9H282</accession>
<dbReference type="PANTHER" id="PTHR10900">
    <property type="entry name" value="PERIOSTIN-RELATED"/>
    <property type="match status" value="1"/>
</dbReference>
<feature type="chain" id="PRO_5041179806" evidence="3">
    <location>
        <begin position="25"/>
        <end position="887"/>
    </location>
</feature>
<protein>
    <submittedName>
        <fullName evidence="4">DEBR0S4_02872g1_1</fullName>
    </submittedName>
</protein>
<keyword evidence="2" id="KW-0472">Membrane</keyword>
<evidence type="ECO:0000256" key="2">
    <source>
        <dbReference type="SAM" id="Phobius"/>
    </source>
</evidence>
<feature type="region of interest" description="Disordered" evidence="1">
    <location>
        <begin position="792"/>
        <end position="887"/>
    </location>
</feature>
<keyword evidence="5" id="KW-1185">Reference proteome</keyword>
<organism evidence="4 5">
    <name type="scientific">Dekkera bruxellensis</name>
    <name type="common">Brettanomyces custersii</name>
    <dbReference type="NCBI Taxonomy" id="5007"/>
    <lineage>
        <taxon>Eukaryota</taxon>
        <taxon>Fungi</taxon>
        <taxon>Dikarya</taxon>
        <taxon>Ascomycota</taxon>
        <taxon>Saccharomycotina</taxon>
        <taxon>Pichiomycetes</taxon>
        <taxon>Pichiales</taxon>
        <taxon>Pichiaceae</taxon>
        <taxon>Brettanomyces</taxon>
    </lineage>
</organism>
<feature type="compositionally biased region" description="Acidic residues" evidence="1">
    <location>
        <begin position="794"/>
        <end position="804"/>
    </location>
</feature>
<dbReference type="EMBL" id="CABFWN010000004">
    <property type="protein sequence ID" value="VUG18808.1"/>
    <property type="molecule type" value="Genomic_DNA"/>
</dbReference>